<protein>
    <submittedName>
        <fullName evidence="1">Uncharacterized protein</fullName>
    </submittedName>
</protein>
<name>A0A1H4ZMD4_9PSED</name>
<dbReference type="AlphaFoldDB" id="A0A1H4ZMD4"/>
<dbReference type="Proteomes" id="UP000198982">
    <property type="component" value="Unassembled WGS sequence"/>
</dbReference>
<evidence type="ECO:0000313" key="2">
    <source>
        <dbReference type="Proteomes" id="UP000198982"/>
    </source>
</evidence>
<gene>
    <name evidence="1" type="ORF">SAMN05216178_6732</name>
</gene>
<reference evidence="2" key="1">
    <citation type="submission" date="2016-10" db="EMBL/GenBank/DDBJ databases">
        <authorList>
            <person name="Varghese N."/>
            <person name="Submissions S."/>
        </authorList>
    </citation>
    <scope>NUCLEOTIDE SEQUENCE [LARGE SCALE GENOMIC DNA]</scope>
    <source>
        <strain evidence="2">DSM 9751</strain>
    </source>
</reference>
<keyword evidence="2" id="KW-1185">Reference proteome</keyword>
<dbReference type="EMBL" id="FNTJ01000003">
    <property type="protein sequence ID" value="SED31137.1"/>
    <property type="molecule type" value="Genomic_DNA"/>
</dbReference>
<dbReference type="RefSeq" id="WP_092320712.1">
    <property type="nucleotide sequence ID" value="NZ_FNTJ01000003.1"/>
</dbReference>
<proteinExistence type="predicted"/>
<evidence type="ECO:0000313" key="1">
    <source>
        <dbReference type="EMBL" id="SED31137.1"/>
    </source>
</evidence>
<organism evidence="1 2">
    <name type="scientific">Pseudomonas saponiphila</name>
    <dbReference type="NCBI Taxonomy" id="556534"/>
    <lineage>
        <taxon>Bacteria</taxon>
        <taxon>Pseudomonadati</taxon>
        <taxon>Pseudomonadota</taxon>
        <taxon>Gammaproteobacteria</taxon>
        <taxon>Pseudomonadales</taxon>
        <taxon>Pseudomonadaceae</taxon>
        <taxon>Pseudomonas</taxon>
    </lineage>
</organism>
<accession>A0A1H4ZMD4</accession>
<sequence length="59" mass="6637">MGNSRELSPEHRAALMRLRQAFTEATECGALDLLNDFHRDPDSINDVVESLEEALDHEA</sequence>